<dbReference type="OMA" id="EMHPQAR"/>
<dbReference type="InParanoid" id="A0A059DC08"/>
<comment type="cofactor">
    <cofactor evidence="1 8">
        <name>FAD</name>
        <dbReference type="ChEBI" id="CHEBI:57692"/>
    </cofactor>
</comment>
<name>A0A059DC08_EUCGR</name>
<dbReference type="GO" id="GO:0005829">
    <property type="term" value="C:cytosol"/>
    <property type="evidence" value="ECO:0000318"/>
    <property type="project" value="GO_Central"/>
</dbReference>
<dbReference type="KEGG" id="egr:104453604"/>
<evidence type="ECO:0000313" key="10">
    <source>
        <dbReference type="EMBL" id="KCW87989.1"/>
    </source>
</evidence>
<evidence type="ECO:0000256" key="7">
    <source>
        <dbReference type="ARBA" id="ARBA00023002"/>
    </source>
</evidence>
<dbReference type="InterPro" id="IPR003171">
    <property type="entry name" value="Mehydrof_redctse-like"/>
</dbReference>
<keyword evidence="5 8" id="KW-0274">FAD</keyword>
<protein>
    <recommendedName>
        <fullName evidence="8">Methylenetetrahydrofolate reductase</fullName>
    </recommendedName>
</protein>
<dbReference type="Gramene" id="KCW87989">
    <property type="protein sequence ID" value="KCW87989"/>
    <property type="gene ID" value="EUGRSUZ_A00395"/>
</dbReference>
<comment type="similarity">
    <text evidence="3 8">Belongs to the methylenetetrahydrofolate reductase family.</text>
</comment>
<dbReference type="InterPro" id="IPR029041">
    <property type="entry name" value="FAD-linked_oxidoreductase-like"/>
</dbReference>
<dbReference type="UniPathway" id="UPA00193"/>
<dbReference type="FunFam" id="3.20.20.220:FF:000002">
    <property type="entry name" value="Methylenetetrahydrofolate reductase"/>
    <property type="match status" value="1"/>
</dbReference>
<evidence type="ECO:0000256" key="9">
    <source>
        <dbReference type="SAM" id="MobiDB-lite"/>
    </source>
</evidence>
<evidence type="ECO:0000256" key="6">
    <source>
        <dbReference type="ARBA" id="ARBA00022857"/>
    </source>
</evidence>
<accession>A0A059DC08</accession>
<dbReference type="PANTHER" id="PTHR45754">
    <property type="entry name" value="METHYLENETETRAHYDROFOLATE REDUCTASE"/>
    <property type="match status" value="1"/>
</dbReference>
<dbReference type="SUPFAM" id="SSF51730">
    <property type="entry name" value="FAD-linked oxidoreductase"/>
    <property type="match status" value="1"/>
</dbReference>
<dbReference type="eggNOG" id="KOG0564">
    <property type="taxonomic scope" value="Eukaryota"/>
</dbReference>
<dbReference type="GO" id="GO:0009086">
    <property type="term" value="P:methionine biosynthetic process"/>
    <property type="evidence" value="ECO:0000318"/>
    <property type="project" value="GO_Central"/>
</dbReference>
<dbReference type="InterPro" id="IPR004621">
    <property type="entry name" value="Fadh2_euk"/>
</dbReference>
<dbReference type="STRING" id="71139.A0A059DC08"/>
<dbReference type="PANTHER" id="PTHR45754:SF3">
    <property type="entry name" value="METHYLENETETRAHYDROFOLATE REDUCTASE (NADPH)"/>
    <property type="match status" value="1"/>
</dbReference>
<gene>
    <name evidence="10" type="ORF">EUGRSUZ_A00395</name>
</gene>
<evidence type="ECO:0000256" key="1">
    <source>
        <dbReference type="ARBA" id="ARBA00001974"/>
    </source>
</evidence>
<keyword evidence="7 8" id="KW-0560">Oxidoreductase</keyword>
<dbReference type="NCBIfam" id="TIGR00677">
    <property type="entry name" value="fadh2_euk"/>
    <property type="match status" value="1"/>
</dbReference>
<dbReference type="GO" id="GO:0035999">
    <property type="term" value="P:tetrahydrofolate interconversion"/>
    <property type="evidence" value="ECO:0000318"/>
    <property type="project" value="GO_Central"/>
</dbReference>
<proteinExistence type="inferred from homology"/>
<evidence type="ECO:0000256" key="2">
    <source>
        <dbReference type="ARBA" id="ARBA00004777"/>
    </source>
</evidence>
<dbReference type="EMBL" id="KK198753">
    <property type="protein sequence ID" value="KCW87989.1"/>
    <property type="molecule type" value="Genomic_DNA"/>
</dbReference>
<evidence type="ECO:0000256" key="3">
    <source>
        <dbReference type="ARBA" id="ARBA00006743"/>
    </source>
</evidence>
<dbReference type="CDD" id="cd00537">
    <property type="entry name" value="MTHFR"/>
    <property type="match status" value="1"/>
</dbReference>
<sequence length="345" mass="37980">MKAIEKIREALDGRGDEGEPVFSFEFFTPRKKADVNALLDLIGRLVVHGPAFCDLTWRTGSLATDDITLDMVGKMQNAVGVETMMHLTCTNMPVQRIDRALDRIKSDGIRNVLALRGDPPTGQLKFVPVPDGYGSGLDLVKHIRDKYGDYFGITVAGYPEGHPDVIGSNGVASDEDYKNELAYLKRKVDAGADLIITQLFFDTDIFLKFVNDCRQVGITCPIVPGIMPIATYKGFARMTSICRTKIPAEVSAALEPIKDNDEAVRNYGIHLGTEMCKKILASGIKTLHIYTFNKEASAVAVLMNLGLIGEAKVSRSLPRRHPAKVLPVEEDQHPNSNTTEAEKKF</sequence>
<dbReference type="GO" id="GO:0004489">
    <property type="term" value="F:methylenetetrahydrofolate reductase [NAD(P)H] activity"/>
    <property type="evidence" value="ECO:0000318"/>
    <property type="project" value="GO_Central"/>
</dbReference>
<dbReference type="OrthoDB" id="16284at2759"/>
<dbReference type="Pfam" id="PF02219">
    <property type="entry name" value="MTHFR"/>
    <property type="match status" value="1"/>
</dbReference>
<evidence type="ECO:0000256" key="8">
    <source>
        <dbReference type="RuleBase" id="RU003862"/>
    </source>
</evidence>
<evidence type="ECO:0000256" key="4">
    <source>
        <dbReference type="ARBA" id="ARBA00022630"/>
    </source>
</evidence>
<keyword evidence="6" id="KW-0521">NADP</keyword>
<feature type="region of interest" description="Disordered" evidence="9">
    <location>
        <begin position="323"/>
        <end position="345"/>
    </location>
</feature>
<dbReference type="GO" id="GO:0071949">
    <property type="term" value="F:FAD binding"/>
    <property type="evidence" value="ECO:0000318"/>
    <property type="project" value="GO_Central"/>
</dbReference>
<dbReference type="AlphaFoldDB" id="A0A059DC08"/>
<evidence type="ECO:0000256" key="5">
    <source>
        <dbReference type="ARBA" id="ARBA00022827"/>
    </source>
</evidence>
<reference evidence="10" key="1">
    <citation type="submission" date="2013-07" db="EMBL/GenBank/DDBJ databases">
        <title>The genome of Eucalyptus grandis.</title>
        <authorList>
            <person name="Schmutz J."/>
            <person name="Hayes R."/>
            <person name="Myburg A."/>
            <person name="Tuskan G."/>
            <person name="Grattapaglia D."/>
            <person name="Rokhsar D.S."/>
        </authorList>
    </citation>
    <scope>NUCLEOTIDE SEQUENCE</scope>
    <source>
        <tissue evidence="10">Leaf extractions</tissue>
    </source>
</reference>
<dbReference type="Gene3D" id="3.20.20.220">
    <property type="match status" value="1"/>
</dbReference>
<organism evidence="10">
    <name type="scientific">Eucalyptus grandis</name>
    <name type="common">Flooded gum</name>
    <dbReference type="NCBI Taxonomy" id="71139"/>
    <lineage>
        <taxon>Eukaryota</taxon>
        <taxon>Viridiplantae</taxon>
        <taxon>Streptophyta</taxon>
        <taxon>Embryophyta</taxon>
        <taxon>Tracheophyta</taxon>
        <taxon>Spermatophyta</taxon>
        <taxon>Magnoliopsida</taxon>
        <taxon>eudicotyledons</taxon>
        <taxon>Gunneridae</taxon>
        <taxon>Pentapetalae</taxon>
        <taxon>rosids</taxon>
        <taxon>malvids</taxon>
        <taxon>Myrtales</taxon>
        <taxon>Myrtaceae</taxon>
        <taxon>Myrtoideae</taxon>
        <taxon>Eucalypteae</taxon>
        <taxon>Eucalyptus</taxon>
    </lineage>
</organism>
<comment type="pathway">
    <text evidence="2 8">One-carbon metabolism; tetrahydrofolate interconversion.</text>
</comment>
<keyword evidence="4 8" id="KW-0285">Flavoprotein</keyword>